<dbReference type="OrthoDB" id="4964541at2"/>
<dbReference type="InterPro" id="IPR007387">
    <property type="entry name" value="TRAP_DctQ"/>
</dbReference>
<feature type="transmembrane region" description="Helical" evidence="9">
    <location>
        <begin position="99"/>
        <end position="117"/>
    </location>
</feature>
<evidence type="ECO:0000256" key="5">
    <source>
        <dbReference type="ARBA" id="ARBA00022692"/>
    </source>
</evidence>
<keyword evidence="7 9" id="KW-0472">Membrane</keyword>
<dbReference type="RefSeq" id="WP_132307714.1">
    <property type="nucleotide sequence ID" value="NZ_SMAR01000001.1"/>
</dbReference>
<comment type="subcellular location">
    <subcellularLocation>
        <location evidence="1 9">Cell inner membrane</location>
        <topology evidence="1 9">Multi-pass membrane protein</topology>
    </subcellularLocation>
</comment>
<protein>
    <recommendedName>
        <fullName evidence="9">TRAP transporter small permease protein</fullName>
    </recommendedName>
</protein>
<keyword evidence="12" id="KW-1185">Reference proteome</keyword>
<evidence type="ECO:0000259" key="10">
    <source>
        <dbReference type="Pfam" id="PF04290"/>
    </source>
</evidence>
<evidence type="ECO:0000256" key="7">
    <source>
        <dbReference type="ARBA" id="ARBA00023136"/>
    </source>
</evidence>
<proteinExistence type="inferred from homology"/>
<feature type="transmembrane region" description="Helical" evidence="9">
    <location>
        <begin position="60"/>
        <end position="78"/>
    </location>
</feature>
<dbReference type="AlphaFoldDB" id="A0A4R3NYS6"/>
<dbReference type="Proteomes" id="UP000295097">
    <property type="component" value="Unassembled WGS sequence"/>
</dbReference>
<keyword evidence="4 9" id="KW-0997">Cell inner membrane</keyword>
<keyword evidence="3" id="KW-1003">Cell membrane</keyword>
<evidence type="ECO:0000313" key="11">
    <source>
        <dbReference type="EMBL" id="TCT45125.1"/>
    </source>
</evidence>
<evidence type="ECO:0000256" key="4">
    <source>
        <dbReference type="ARBA" id="ARBA00022519"/>
    </source>
</evidence>
<evidence type="ECO:0000313" key="12">
    <source>
        <dbReference type="Proteomes" id="UP000295097"/>
    </source>
</evidence>
<accession>A0A4R3NYS6</accession>
<feature type="domain" description="Tripartite ATP-independent periplasmic transporters DctQ component" evidence="10">
    <location>
        <begin position="36"/>
        <end position="167"/>
    </location>
</feature>
<dbReference type="GO" id="GO:0015740">
    <property type="term" value="P:C4-dicarboxylate transport"/>
    <property type="evidence" value="ECO:0007669"/>
    <property type="project" value="TreeGrafter"/>
</dbReference>
<evidence type="ECO:0000256" key="2">
    <source>
        <dbReference type="ARBA" id="ARBA00022448"/>
    </source>
</evidence>
<dbReference type="PANTHER" id="PTHR35011">
    <property type="entry name" value="2,3-DIKETO-L-GULONATE TRAP TRANSPORTER SMALL PERMEASE PROTEIN YIAM"/>
    <property type="match status" value="1"/>
</dbReference>
<dbReference type="GO" id="GO:0005886">
    <property type="term" value="C:plasma membrane"/>
    <property type="evidence" value="ECO:0007669"/>
    <property type="project" value="UniProtKB-SubCell"/>
</dbReference>
<feature type="transmembrane region" description="Helical" evidence="9">
    <location>
        <begin position="137"/>
        <end position="160"/>
    </location>
</feature>
<keyword evidence="5 9" id="KW-0812">Transmembrane</keyword>
<evidence type="ECO:0000256" key="8">
    <source>
        <dbReference type="ARBA" id="ARBA00038436"/>
    </source>
</evidence>
<keyword evidence="2 9" id="KW-0813">Transport</keyword>
<evidence type="ECO:0000256" key="9">
    <source>
        <dbReference type="RuleBase" id="RU369079"/>
    </source>
</evidence>
<dbReference type="EMBL" id="SMAR01000001">
    <property type="protein sequence ID" value="TCT45125.1"/>
    <property type="molecule type" value="Genomic_DNA"/>
</dbReference>
<keyword evidence="6 9" id="KW-1133">Transmembrane helix</keyword>
<dbReference type="GO" id="GO:0022857">
    <property type="term" value="F:transmembrane transporter activity"/>
    <property type="evidence" value="ECO:0007669"/>
    <property type="project" value="UniProtKB-UniRule"/>
</dbReference>
<comment type="similarity">
    <text evidence="8 9">Belongs to the TRAP transporter small permease family.</text>
</comment>
<reference evidence="11 12" key="1">
    <citation type="submission" date="2019-03" db="EMBL/GenBank/DDBJ databases">
        <title>Freshwater and sediment microbial communities from various areas in North America, analyzing microbe dynamics in response to fracking.</title>
        <authorList>
            <person name="Lamendella R."/>
        </authorList>
    </citation>
    <scope>NUCLEOTIDE SEQUENCE [LARGE SCALE GENOMIC DNA]</scope>
    <source>
        <strain evidence="11 12">175.2</strain>
    </source>
</reference>
<dbReference type="InterPro" id="IPR055348">
    <property type="entry name" value="DctQ"/>
</dbReference>
<comment type="caution">
    <text evidence="11">The sequence shown here is derived from an EMBL/GenBank/DDBJ whole genome shotgun (WGS) entry which is preliminary data.</text>
</comment>
<evidence type="ECO:0000256" key="3">
    <source>
        <dbReference type="ARBA" id="ARBA00022475"/>
    </source>
</evidence>
<sequence>MSDSQKPDTFSRIVNGIAGVLDAILGVVIVTGFSVMVACVVWQVFSRYVLQTPSIYTDEISRFLFIWLALIGGAYTFGKGRHLAIELLSPALSGWRKKLSELLVLVIIAFFAIMVMMKGGGGLVARTLANGQVSPAMQLPMGYIYLAIPIGGAIILFYCIQMALKVINRDDDVEIGQSEAAGGPLD</sequence>
<feature type="transmembrane region" description="Helical" evidence="9">
    <location>
        <begin position="20"/>
        <end position="45"/>
    </location>
</feature>
<organism evidence="11 12">
    <name type="scientific">Martelella mediterranea</name>
    <dbReference type="NCBI Taxonomy" id="293089"/>
    <lineage>
        <taxon>Bacteria</taxon>
        <taxon>Pseudomonadati</taxon>
        <taxon>Pseudomonadota</taxon>
        <taxon>Alphaproteobacteria</taxon>
        <taxon>Hyphomicrobiales</taxon>
        <taxon>Aurantimonadaceae</taxon>
        <taxon>Martelella</taxon>
    </lineage>
</organism>
<evidence type="ECO:0000256" key="1">
    <source>
        <dbReference type="ARBA" id="ARBA00004429"/>
    </source>
</evidence>
<name>A0A4R3NYS6_9HYPH</name>
<comment type="subunit">
    <text evidence="9">The complex comprises the extracytoplasmic solute receptor protein and the two transmembrane proteins.</text>
</comment>
<dbReference type="Pfam" id="PF04290">
    <property type="entry name" value="DctQ"/>
    <property type="match status" value="1"/>
</dbReference>
<gene>
    <name evidence="11" type="ORF">EDC90_1001266</name>
</gene>
<evidence type="ECO:0000256" key="6">
    <source>
        <dbReference type="ARBA" id="ARBA00022989"/>
    </source>
</evidence>
<comment type="function">
    <text evidence="9">Part of the tripartite ATP-independent periplasmic (TRAP) transport system.</text>
</comment>
<dbReference type="PANTHER" id="PTHR35011:SF2">
    <property type="entry name" value="2,3-DIKETO-L-GULONATE TRAP TRANSPORTER SMALL PERMEASE PROTEIN YIAM"/>
    <property type="match status" value="1"/>
</dbReference>